<dbReference type="AlphaFoldDB" id="A0A4D7B496"/>
<feature type="domain" description="Phospholipid/glycerol acyltransferase" evidence="7">
    <location>
        <begin position="89"/>
        <end position="207"/>
    </location>
</feature>
<name>A0A4D7B496_9HYPH</name>
<keyword evidence="3 8" id="KW-0808">Transferase</keyword>
<dbReference type="EMBL" id="CP039690">
    <property type="protein sequence ID" value="QCI64870.1"/>
    <property type="molecule type" value="Genomic_DNA"/>
</dbReference>
<evidence type="ECO:0000256" key="2">
    <source>
        <dbReference type="ARBA" id="ARBA00022516"/>
    </source>
</evidence>
<dbReference type="Pfam" id="PF01553">
    <property type="entry name" value="Acyltransferase"/>
    <property type="match status" value="1"/>
</dbReference>
<keyword evidence="6" id="KW-0812">Transmembrane</keyword>
<dbReference type="CDD" id="cd07989">
    <property type="entry name" value="LPLAT_AGPAT-like"/>
    <property type="match status" value="1"/>
</dbReference>
<comment type="pathway">
    <text evidence="1">Lipid metabolism.</text>
</comment>
<organism evidence="8 9">
    <name type="scientific">Phreatobacter stygius</name>
    <dbReference type="NCBI Taxonomy" id="1940610"/>
    <lineage>
        <taxon>Bacteria</taxon>
        <taxon>Pseudomonadati</taxon>
        <taxon>Pseudomonadota</taxon>
        <taxon>Alphaproteobacteria</taxon>
        <taxon>Hyphomicrobiales</taxon>
        <taxon>Phreatobacteraceae</taxon>
        <taxon>Phreatobacter</taxon>
    </lineage>
</organism>
<feature type="transmembrane region" description="Helical" evidence="6">
    <location>
        <begin position="29"/>
        <end position="53"/>
    </location>
</feature>
<reference evidence="8 9" key="1">
    <citation type="submission" date="2019-04" db="EMBL/GenBank/DDBJ databases">
        <title>Phreatobacter aquaticus sp. nov.</title>
        <authorList>
            <person name="Choi A."/>
        </authorList>
    </citation>
    <scope>NUCLEOTIDE SEQUENCE [LARGE SCALE GENOMIC DNA]</scope>
    <source>
        <strain evidence="8 9">KCTC 52518</strain>
    </source>
</reference>
<dbReference type="SMART" id="SM00563">
    <property type="entry name" value="PlsC"/>
    <property type="match status" value="1"/>
</dbReference>
<evidence type="ECO:0000313" key="8">
    <source>
        <dbReference type="EMBL" id="QCI64870.1"/>
    </source>
</evidence>
<dbReference type="PANTHER" id="PTHR10434">
    <property type="entry name" value="1-ACYL-SN-GLYCEROL-3-PHOSPHATE ACYLTRANSFERASE"/>
    <property type="match status" value="1"/>
</dbReference>
<evidence type="ECO:0000256" key="4">
    <source>
        <dbReference type="ARBA" id="ARBA00023098"/>
    </source>
</evidence>
<evidence type="ECO:0000259" key="7">
    <source>
        <dbReference type="SMART" id="SM00563"/>
    </source>
</evidence>
<gene>
    <name evidence="8" type="ORF">E8M01_11930</name>
</gene>
<keyword evidence="6" id="KW-0472">Membrane</keyword>
<dbReference type="GO" id="GO:0003841">
    <property type="term" value="F:1-acylglycerol-3-phosphate O-acyltransferase activity"/>
    <property type="evidence" value="ECO:0007669"/>
    <property type="project" value="TreeGrafter"/>
</dbReference>
<dbReference type="InterPro" id="IPR002123">
    <property type="entry name" value="Plipid/glycerol_acylTrfase"/>
</dbReference>
<dbReference type="SUPFAM" id="SSF69593">
    <property type="entry name" value="Glycerol-3-phosphate (1)-acyltransferase"/>
    <property type="match status" value="1"/>
</dbReference>
<keyword evidence="9" id="KW-1185">Reference proteome</keyword>
<keyword evidence="2" id="KW-0444">Lipid biosynthesis</keyword>
<dbReference type="KEGG" id="pstg:E8M01_11930"/>
<keyword evidence="4" id="KW-0443">Lipid metabolism</keyword>
<evidence type="ECO:0000256" key="3">
    <source>
        <dbReference type="ARBA" id="ARBA00022679"/>
    </source>
</evidence>
<evidence type="ECO:0000256" key="1">
    <source>
        <dbReference type="ARBA" id="ARBA00005189"/>
    </source>
</evidence>
<evidence type="ECO:0000313" key="9">
    <source>
        <dbReference type="Proteomes" id="UP000298781"/>
    </source>
</evidence>
<evidence type="ECO:0000256" key="5">
    <source>
        <dbReference type="ARBA" id="ARBA00023315"/>
    </source>
</evidence>
<dbReference type="PANTHER" id="PTHR10434:SF64">
    <property type="entry name" value="1-ACYL-SN-GLYCEROL-3-PHOSPHATE ACYLTRANSFERASE-RELATED"/>
    <property type="match status" value="1"/>
</dbReference>
<proteinExistence type="predicted"/>
<sequence length="293" mass="32042">MTSTDLPSVQPPVDQFGREGSSPFDTVRAIFWLAVLIATAVVLLPVQMVAHALKLPLRHTVPMLFHRVVLVALGTKVTVRGEPTTHRPVLYVPNHVTWVDIMVLGSLAPVSFVAKSEVATWPVFGYLAKLQRSIFVDRDRRHATPKTADEMIERMREGEPVVLFAEGTSSDGNRILKFRGALIGAAESLARATGESVWIQPIALAYRRINGLPAGRQHRPRISWSGDIAMIPHAWALLKDGAVDVDVIFGNPVPFDPSADRKAIAHYLEARVRGLHAAALTGKDDSLPPLSSL</sequence>
<accession>A0A4D7B496</accession>
<dbReference type="GO" id="GO:0006654">
    <property type="term" value="P:phosphatidic acid biosynthetic process"/>
    <property type="evidence" value="ECO:0007669"/>
    <property type="project" value="TreeGrafter"/>
</dbReference>
<dbReference type="RefSeq" id="WP_136960321.1">
    <property type="nucleotide sequence ID" value="NZ_CP039690.1"/>
</dbReference>
<dbReference type="Proteomes" id="UP000298781">
    <property type="component" value="Chromosome"/>
</dbReference>
<evidence type="ECO:0000256" key="6">
    <source>
        <dbReference type="SAM" id="Phobius"/>
    </source>
</evidence>
<dbReference type="OrthoDB" id="9806880at2"/>
<keyword evidence="5 8" id="KW-0012">Acyltransferase</keyword>
<protein>
    <submittedName>
        <fullName evidence="8">1-acyl-sn-glycerol-3-phosphate acyltransferase</fullName>
    </submittedName>
</protein>
<keyword evidence="6" id="KW-1133">Transmembrane helix</keyword>